<organism evidence="9 10">
    <name type="scientific">Achromobacter kerstersii</name>
    <dbReference type="NCBI Taxonomy" id="1353890"/>
    <lineage>
        <taxon>Bacteria</taxon>
        <taxon>Pseudomonadati</taxon>
        <taxon>Pseudomonadota</taxon>
        <taxon>Betaproteobacteria</taxon>
        <taxon>Burkholderiales</taxon>
        <taxon>Alcaligenaceae</taxon>
        <taxon>Achromobacter</taxon>
    </lineage>
</organism>
<feature type="domain" description="HTH araC/xylS-type" evidence="7">
    <location>
        <begin position="205"/>
        <end position="303"/>
    </location>
</feature>
<dbReference type="PROSITE" id="PS00041">
    <property type="entry name" value="HTH_ARAC_FAMILY_1"/>
    <property type="match status" value="1"/>
</dbReference>
<dbReference type="SUPFAM" id="SSF52172">
    <property type="entry name" value="CheY-like"/>
    <property type="match status" value="1"/>
</dbReference>
<dbReference type="GO" id="GO:0000156">
    <property type="term" value="F:phosphorelay response regulator activity"/>
    <property type="evidence" value="ECO:0007669"/>
    <property type="project" value="TreeGrafter"/>
</dbReference>
<protein>
    <submittedName>
        <fullName evidence="9">Sensor histidine kinase RcsC</fullName>
        <ecNumber evidence="9">2.7.13.3</ecNumber>
    </submittedName>
</protein>
<evidence type="ECO:0000256" key="3">
    <source>
        <dbReference type="ARBA" id="ARBA00023015"/>
    </source>
</evidence>
<sequence>MPGRFAARKIIRAAASVLSPIAHASVGRHERMRGMNDAFFPMAPGQLAGLRVLVVEDRPEDRMLLVDFLTSQDCRVYVAEDGNDGYRKAQLVQPDIILMDVTMPVCDGLAACRLLKADQATRAIPIIFLTAAALPSERVAGLSAGAVDYVAKPFDFEEVRLRLLIHLRVASTPASSPAQAAPETSAEDGTSAAAAGATLDGVLFRAARKLLRERLDHTPELMALAQALNTNARRLNQAFRRCAGTTVFEFLREERMREARRLLCETGLDIQAISQAVGYGNRGNFSTAFRERFGMPPTALRQEFDPHA</sequence>
<dbReference type="SMART" id="SM00342">
    <property type="entry name" value="HTH_ARAC"/>
    <property type="match status" value="1"/>
</dbReference>
<dbReference type="InterPro" id="IPR018062">
    <property type="entry name" value="HTH_AraC-typ_CS"/>
</dbReference>
<keyword evidence="2" id="KW-0902">Two-component regulatory system</keyword>
<dbReference type="InterPro" id="IPR018060">
    <property type="entry name" value="HTH_AraC"/>
</dbReference>
<dbReference type="PANTHER" id="PTHR48111">
    <property type="entry name" value="REGULATOR OF RPOS"/>
    <property type="match status" value="1"/>
</dbReference>
<dbReference type="SUPFAM" id="SSF46689">
    <property type="entry name" value="Homeodomain-like"/>
    <property type="match status" value="1"/>
</dbReference>
<dbReference type="Pfam" id="PF00072">
    <property type="entry name" value="Response_reg"/>
    <property type="match status" value="1"/>
</dbReference>
<evidence type="ECO:0000256" key="2">
    <source>
        <dbReference type="ARBA" id="ARBA00023012"/>
    </source>
</evidence>
<dbReference type="Gene3D" id="1.10.10.60">
    <property type="entry name" value="Homeodomain-like"/>
    <property type="match status" value="1"/>
</dbReference>
<keyword evidence="1 6" id="KW-0597">Phosphoprotein</keyword>
<keyword evidence="9" id="KW-0418">Kinase</keyword>
<dbReference type="SMART" id="SM00448">
    <property type="entry name" value="REC"/>
    <property type="match status" value="1"/>
</dbReference>
<evidence type="ECO:0000256" key="6">
    <source>
        <dbReference type="PROSITE-ProRule" id="PRU00169"/>
    </source>
</evidence>
<dbReference type="Gene3D" id="3.40.50.2300">
    <property type="match status" value="1"/>
</dbReference>
<dbReference type="EMBL" id="CADIJQ010000004">
    <property type="protein sequence ID" value="CAB3710278.1"/>
    <property type="molecule type" value="Genomic_DNA"/>
</dbReference>
<accession>A0A6S7AZH7</accession>
<feature type="modified residue" description="4-aspartylphosphate" evidence="6">
    <location>
        <position position="100"/>
    </location>
</feature>
<dbReference type="GO" id="GO:0005829">
    <property type="term" value="C:cytosol"/>
    <property type="evidence" value="ECO:0007669"/>
    <property type="project" value="TreeGrafter"/>
</dbReference>
<evidence type="ECO:0000256" key="4">
    <source>
        <dbReference type="ARBA" id="ARBA00023125"/>
    </source>
</evidence>
<evidence type="ECO:0000313" key="9">
    <source>
        <dbReference type="EMBL" id="CAB3710278.1"/>
    </source>
</evidence>
<name>A0A6S7AZH7_9BURK</name>
<dbReference type="AlphaFoldDB" id="A0A6S7AZH7"/>
<dbReference type="GO" id="GO:0003700">
    <property type="term" value="F:DNA-binding transcription factor activity"/>
    <property type="evidence" value="ECO:0007669"/>
    <property type="project" value="InterPro"/>
</dbReference>
<dbReference type="EC" id="2.7.13.3" evidence="9"/>
<keyword evidence="4" id="KW-0238">DNA-binding</keyword>
<reference evidence="9 10" key="1">
    <citation type="submission" date="2020-04" db="EMBL/GenBank/DDBJ databases">
        <authorList>
            <person name="De Canck E."/>
        </authorList>
    </citation>
    <scope>NUCLEOTIDE SEQUENCE [LARGE SCALE GENOMIC DNA]</scope>
    <source>
        <strain evidence="9 10">LMG 3441</strain>
    </source>
</reference>
<dbReference type="InterPro" id="IPR009057">
    <property type="entry name" value="Homeodomain-like_sf"/>
</dbReference>
<proteinExistence type="predicted"/>
<dbReference type="PROSITE" id="PS01124">
    <property type="entry name" value="HTH_ARAC_FAMILY_2"/>
    <property type="match status" value="1"/>
</dbReference>
<dbReference type="GO" id="GO:0000976">
    <property type="term" value="F:transcription cis-regulatory region binding"/>
    <property type="evidence" value="ECO:0007669"/>
    <property type="project" value="TreeGrafter"/>
</dbReference>
<keyword evidence="5" id="KW-0804">Transcription</keyword>
<keyword evidence="10" id="KW-1185">Reference proteome</keyword>
<evidence type="ECO:0000259" key="8">
    <source>
        <dbReference type="PROSITE" id="PS50110"/>
    </source>
</evidence>
<dbReference type="GO" id="GO:0032993">
    <property type="term" value="C:protein-DNA complex"/>
    <property type="evidence" value="ECO:0007669"/>
    <property type="project" value="TreeGrafter"/>
</dbReference>
<dbReference type="PROSITE" id="PS50110">
    <property type="entry name" value="RESPONSE_REGULATORY"/>
    <property type="match status" value="1"/>
</dbReference>
<evidence type="ECO:0000256" key="5">
    <source>
        <dbReference type="ARBA" id="ARBA00023163"/>
    </source>
</evidence>
<dbReference type="GO" id="GO:0004673">
    <property type="term" value="F:protein histidine kinase activity"/>
    <property type="evidence" value="ECO:0007669"/>
    <property type="project" value="UniProtKB-EC"/>
</dbReference>
<evidence type="ECO:0000313" key="10">
    <source>
        <dbReference type="Proteomes" id="UP000494269"/>
    </source>
</evidence>
<dbReference type="InterPro" id="IPR039420">
    <property type="entry name" value="WalR-like"/>
</dbReference>
<gene>
    <name evidence="9" type="primary">rcsC_15</name>
    <name evidence="9" type="ORF">LMG3441_03083</name>
</gene>
<evidence type="ECO:0000259" key="7">
    <source>
        <dbReference type="PROSITE" id="PS01124"/>
    </source>
</evidence>
<dbReference type="InterPro" id="IPR001789">
    <property type="entry name" value="Sig_transdc_resp-reg_receiver"/>
</dbReference>
<feature type="domain" description="Response regulatory" evidence="8">
    <location>
        <begin position="51"/>
        <end position="167"/>
    </location>
</feature>
<dbReference type="Pfam" id="PF12833">
    <property type="entry name" value="HTH_18"/>
    <property type="match status" value="1"/>
</dbReference>
<dbReference type="PANTHER" id="PTHR48111:SF1">
    <property type="entry name" value="TWO-COMPONENT RESPONSE REGULATOR ORR33"/>
    <property type="match status" value="1"/>
</dbReference>
<dbReference type="Proteomes" id="UP000494269">
    <property type="component" value="Unassembled WGS sequence"/>
</dbReference>
<evidence type="ECO:0000256" key="1">
    <source>
        <dbReference type="ARBA" id="ARBA00022553"/>
    </source>
</evidence>
<keyword evidence="9" id="KW-0808">Transferase</keyword>
<dbReference type="InterPro" id="IPR011006">
    <property type="entry name" value="CheY-like_superfamily"/>
</dbReference>
<keyword evidence="3" id="KW-0805">Transcription regulation</keyword>